<sequence>MSSETTALKCFMHIPRSGGSTFYAALAAASPPDTVAPATHDRTVFGSFDRFADLGAPLADHVITTSAGFEDLEGRYAVVGGHLSLATLRTLVGPESVATVLREPGSRLLSLYAGLRSEPGLHELVDPYPVVATAEQPLHEFLASTRAAALTDNQVARFVLAGDARLPVDGFMSRDDAEAVAADAIARLEEFGCVTILELGSEAWNGLEHFFGVTLTPQDAAAPDGPRDGSVPFPPLTAEALALLDDRCAADALIYDHFLLQRCDDEDEARRISEMALVTQLITFGDRGGRSASRAQGQDATISELEASRAAAEARTAELSGAADAVRAELGDAGDALRDERDEARQQLTQAQERTAAAEERVAAAEERAATAEGQAAGAGKPDPRVAELEAQLAAAQAEAADAGDVRQQLADTEARLAAADAQAASAADAEQRLADVQAQLAAASSSQERVAELEKQLAAAGSSQERVAELEKQLAAAGSSQERVAKLEEQLAAAGQREDLVADLERRNAELKRQLEEQAGREADVRAELSEVRGSASWQLTAPVRAAGDRLGSFLRR</sequence>
<gene>
    <name evidence="2" type="primary">smc_6</name>
    <name evidence="2" type="ORF">DSM112329_03764</name>
</gene>
<name>A0AAU7AZ41_9ACTN</name>
<dbReference type="EMBL" id="CP114014">
    <property type="protein sequence ID" value="XAY06886.1"/>
    <property type="molecule type" value="Genomic_DNA"/>
</dbReference>
<feature type="region of interest" description="Disordered" evidence="1">
    <location>
        <begin position="341"/>
        <end position="385"/>
    </location>
</feature>
<dbReference type="InterPro" id="IPR027417">
    <property type="entry name" value="P-loop_NTPase"/>
</dbReference>
<feature type="compositionally biased region" description="Low complexity" evidence="1">
    <location>
        <begin position="346"/>
        <end position="355"/>
    </location>
</feature>
<evidence type="ECO:0000313" key="2">
    <source>
        <dbReference type="EMBL" id="XAY06886.1"/>
    </source>
</evidence>
<feature type="compositionally biased region" description="Basic and acidic residues" evidence="1">
    <location>
        <begin position="356"/>
        <end position="370"/>
    </location>
</feature>
<reference evidence="2" key="1">
    <citation type="submission" date="2022-12" db="EMBL/GenBank/DDBJ databases">
        <title>Paraconexibacter alkalitolerans sp. nov. and Baekduia alba sp. nov., isolated from soil and emended description of the genera Paraconexibacter (Chun et al., 2020) and Baekduia (An et al., 2020).</title>
        <authorList>
            <person name="Vieira S."/>
            <person name="Huber K.J."/>
            <person name="Geppert A."/>
            <person name="Wolf J."/>
            <person name="Neumann-Schaal M."/>
            <person name="Muesken M."/>
            <person name="Overmann J."/>
        </authorList>
    </citation>
    <scope>NUCLEOTIDE SEQUENCE</scope>
    <source>
        <strain evidence="2">AEG42_29</strain>
    </source>
</reference>
<protein>
    <submittedName>
        <fullName evidence="2">Chromosome partition protein Smc</fullName>
    </submittedName>
</protein>
<dbReference type="Gene3D" id="3.40.50.300">
    <property type="entry name" value="P-loop containing nucleotide triphosphate hydrolases"/>
    <property type="match status" value="1"/>
</dbReference>
<organism evidence="2">
    <name type="scientific">Paraconexibacter sp. AEG42_29</name>
    <dbReference type="NCBI Taxonomy" id="2997339"/>
    <lineage>
        <taxon>Bacteria</taxon>
        <taxon>Bacillati</taxon>
        <taxon>Actinomycetota</taxon>
        <taxon>Thermoleophilia</taxon>
        <taxon>Solirubrobacterales</taxon>
        <taxon>Paraconexibacteraceae</taxon>
        <taxon>Paraconexibacter</taxon>
    </lineage>
</organism>
<evidence type="ECO:0000256" key="1">
    <source>
        <dbReference type="SAM" id="MobiDB-lite"/>
    </source>
</evidence>
<feature type="compositionally biased region" description="Low complexity" evidence="1">
    <location>
        <begin position="371"/>
        <end position="380"/>
    </location>
</feature>
<accession>A0AAU7AZ41</accession>
<dbReference type="RefSeq" id="WP_354698099.1">
    <property type="nucleotide sequence ID" value="NZ_CP114014.1"/>
</dbReference>
<dbReference type="KEGG" id="parq:DSM112329_03764"/>
<proteinExistence type="predicted"/>
<dbReference type="AlphaFoldDB" id="A0AAU7AZ41"/>